<feature type="region of interest" description="Disordered" evidence="1">
    <location>
        <begin position="77"/>
        <end position="99"/>
    </location>
</feature>
<dbReference type="InterPro" id="IPR049517">
    <property type="entry name" value="ACX-like_C"/>
</dbReference>
<feature type="domain" description="Acetophenone carboxylase-like C-terminal" evidence="3">
    <location>
        <begin position="70"/>
        <end position="147"/>
    </location>
</feature>
<comment type="caution">
    <text evidence="4">The sequence shown here is derived from an EMBL/GenBank/DDBJ whole genome shotgun (WGS) entry which is preliminary data.</text>
</comment>
<evidence type="ECO:0000259" key="2">
    <source>
        <dbReference type="Pfam" id="PF02538"/>
    </source>
</evidence>
<evidence type="ECO:0000259" key="3">
    <source>
        <dbReference type="Pfam" id="PF19278"/>
    </source>
</evidence>
<name>A0ABR2V8D5_9PEZI</name>
<accession>A0ABR2V8D5</accession>
<dbReference type="EMBL" id="JARVKF010000090">
    <property type="protein sequence ID" value="KAK9423184.1"/>
    <property type="molecule type" value="Genomic_DNA"/>
</dbReference>
<evidence type="ECO:0000313" key="4">
    <source>
        <dbReference type="EMBL" id="KAK9423184.1"/>
    </source>
</evidence>
<keyword evidence="5" id="KW-1185">Reference proteome</keyword>
<dbReference type="Pfam" id="PF02538">
    <property type="entry name" value="Hydantoinase_B"/>
    <property type="match status" value="1"/>
</dbReference>
<dbReference type="Proteomes" id="UP001408356">
    <property type="component" value="Unassembled WGS sequence"/>
</dbReference>
<reference evidence="4 5" key="1">
    <citation type="journal article" date="2024" name="J. Plant Pathol.">
        <title>Sequence and assembly of the genome of Seiridium unicorne, isolate CBS 538.82, causal agent of cypress canker disease.</title>
        <authorList>
            <person name="Scali E."/>
            <person name="Rocca G.D."/>
            <person name="Danti R."/>
            <person name="Garbelotto M."/>
            <person name="Barberini S."/>
            <person name="Baroncelli R."/>
            <person name="Emiliani G."/>
        </authorList>
    </citation>
    <scope>NUCLEOTIDE SEQUENCE [LARGE SCALE GENOMIC DNA]</scope>
    <source>
        <strain evidence="4 5">BM-138-508</strain>
    </source>
</reference>
<dbReference type="InterPro" id="IPR045079">
    <property type="entry name" value="Oxoprolinase-like"/>
</dbReference>
<feature type="domain" description="Hydantoinase B/oxoprolinase" evidence="2">
    <location>
        <begin position="172"/>
        <end position="435"/>
    </location>
</feature>
<evidence type="ECO:0000256" key="1">
    <source>
        <dbReference type="SAM" id="MobiDB-lite"/>
    </source>
</evidence>
<dbReference type="PANTHER" id="PTHR11365:SF2">
    <property type="entry name" value="5-OXOPROLINASE"/>
    <property type="match status" value="1"/>
</dbReference>
<proteinExistence type="predicted"/>
<dbReference type="PANTHER" id="PTHR11365">
    <property type="entry name" value="5-OXOPROLINASE RELATED"/>
    <property type="match status" value="1"/>
</dbReference>
<dbReference type="InterPro" id="IPR003692">
    <property type="entry name" value="Hydantoinase_B"/>
</dbReference>
<evidence type="ECO:0000313" key="5">
    <source>
        <dbReference type="Proteomes" id="UP001408356"/>
    </source>
</evidence>
<protein>
    <submittedName>
        <fullName evidence="4">Hydantoinase B/oxoprolinase-domain-containing protein</fullName>
    </submittedName>
</protein>
<sequence>MHRNLMLGLVREELVAQGAREKSISFDESLSIRYFGTNTNLTISRPHDEDYGAAFSTEHKREFAFNLERAGVVDANTPPTQELEHSKSHPQPADTTKSQGMFMDGTWSDANTYYLSDVAKGVVIDGPAMILDETQTLLAEPSFRAYILSNHVVMEKVDHSTVKNENVEEDCNPIQLSVFAHRFMSIAEQMGNTLQRTSISTSIRGRLDFSCALFSPDGQLVANAPHIPMSQHRYWNGKLHPGDVLMTNHPEWGGTHLPDITVVTPVFVDGEIAFYTASRGQHTDIGGKGITSMMPDSVELWEEGLNVPTMKIVSGGKFLEDEVRAEFNRPRASANQRGITLTEKLCEEFSLPIVHKYMRGIQSNAEVAVREFLKGVAKEHPNGLEAEDYYDNGTKIKLKITVDAEPGSAVYDFAGTGPQGWGNINCPIAITHYAIRAPKGSVLNPHASVAICGSTLASQRVIDIILKVYNAVAAFQGCASSFGWGMGGGNPKSGGIEPGWNYGESIGGGTGAGLGWHGEHAIHAHSTNTRMTDAEVIEKRTQVIVRRYEIAHGTGGRGKWNGGNGITREIEARFPLKSSILSERRVFPPYGLEDGNPGSIGRNFVFWENGQGGYDKINLGSQAVVNLRAGESAN</sequence>
<dbReference type="Pfam" id="PF19278">
    <property type="entry name" value="Hydant_A_C"/>
    <property type="match status" value="1"/>
</dbReference>
<gene>
    <name evidence="4" type="ORF">SUNI508_04478</name>
</gene>
<organism evidence="4 5">
    <name type="scientific">Seiridium unicorne</name>
    <dbReference type="NCBI Taxonomy" id="138068"/>
    <lineage>
        <taxon>Eukaryota</taxon>
        <taxon>Fungi</taxon>
        <taxon>Dikarya</taxon>
        <taxon>Ascomycota</taxon>
        <taxon>Pezizomycotina</taxon>
        <taxon>Sordariomycetes</taxon>
        <taxon>Xylariomycetidae</taxon>
        <taxon>Amphisphaeriales</taxon>
        <taxon>Sporocadaceae</taxon>
        <taxon>Seiridium</taxon>
    </lineage>
</organism>